<dbReference type="InterPro" id="IPR012338">
    <property type="entry name" value="Beta-lactam/transpept-like"/>
</dbReference>
<dbReference type="SUPFAM" id="SSF56601">
    <property type="entry name" value="beta-lactamase/transpeptidase-like"/>
    <property type="match status" value="1"/>
</dbReference>
<dbReference type="AlphaFoldDB" id="A0A2T2WPF6"/>
<evidence type="ECO:0000313" key="1">
    <source>
        <dbReference type="EMBL" id="PSR24117.1"/>
    </source>
</evidence>
<sequence>MMRPRRLMLLSVAALVGTIATTAAMVRLYAGPTQWPDHISAVAPVIAAPLMAGNGQPLTRWADRQALLVNPGRVPVQALGGIEQKMNGFHLGDRPVLWIASRSNRRHLTNTAGIAVVSVRVLVPAKGISPGALEALARAAHDWTRGSWNWSQGQYQVWRRRPDVESSLNRALTSDLGALFSGSGSVVIVNNHGAVLALATQSGQSLWEQHALGRAVLPPMLALATEVPAVRKALEKPHPTWSQIAQAWGAQGVWQGLQTLGVRVALPKTEVHPSTKTMRAAFSQGSYLAATPLQLAQSYLPFVSGGQMVPAFVDPARHPRGHTVKGAFVRVVQQLPSITLEGMRFRVWRPMGNYAVVIAPNERQIAILEGGWVDATVSVMQLMAEGPRVSP</sequence>
<dbReference type="EMBL" id="PXYV01000001">
    <property type="protein sequence ID" value="PSR24117.1"/>
    <property type="molecule type" value="Genomic_DNA"/>
</dbReference>
<proteinExistence type="predicted"/>
<reference evidence="1 2" key="1">
    <citation type="journal article" date="2014" name="BMC Genomics">
        <title>Comparison of environmental and isolate Sulfobacillus genomes reveals diverse carbon, sulfur, nitrogen, and hydrogen metabolisms.</title>
        <authorList>
            <person name="Justice N.B."/>
            <person name="Norman A."/>
            <person name="Brown C.T."/>
            <person name="Singh A."/>
            <person name="Thomas B.C."/>
            <person name="Banfield J.F."/>
        </authorList>
    </citation>
    <scope>NUCLEOTIDE SEQUENCE [LARGE SCALE GENOMIC DNA]</scope>
    <source>
        <strain evidence="1">AMDSBA3</strain>
    </source>
</reference>
<name>A0A2T2WPF6_9FIRM</name>
<evidence type="ECO:0000313" key="2">
    <source>
        <dbReference type="Proteomes" id="UP000241848"/>
    </source>
</evidence>
<dbReference type="Gene3D" id="3.40.710.10">
    <property type="entry name" value="DD-peptidase/beta-lactamase superfamily"/>
    <property type="match status" value="1"/>
</dbReference>
<organism evidence="1 2">
    <name type="scientific">Sulfobacillus acidophilus</name>
    <dbReference type="NCBI Taxonomy" id="53633"/>
    <lineage>
        <taxon>Bacteria</taxon>
        <taxon>Bacillati</taxon>
        <taxon>Bacillota</taxon>
        <taxon>Clostridia</taxon>
        <taxon>Eubacteriales</taxon>
        <taxon>Clostridiales Family XVII. Incertae Sedis</taxon>
        <taxon>Sulfobacillus</taxon>
    </lineage>
</organism>
<protein>
    <submittedName>
        <fullName evidence="1">Uncharacterized protein</fullName>
    </submittedName>
</protein>
<gene>
    <name evidence="1" type="ORF">C7B45_00450</name>
</gene>
<comment type="caution">
    <text evidence="1">The sequence shown here is derived from an EMBL/GenBank/DDBJ whole genome shotgun (WGS) entry which is preliminary data.</text>
</comment>
<accession>A0A2T2WPF6</accession>
<dbReference type="Proteomes" id="UP000241848">
    <property type="component" value="Unassembled WGS sequence"/>
</dbReference>